<keyword evidence="3" id="KW-1185">Reference proteome</keyword>
<gene>
    <name evidence="4" type="primary">LOC107472149</name>
</gene>
<dbReference type="Pfam" id="PF03732">
    <property type="entry name" value="Retrotrans_gag"/>
    <property type="match status" value="1"/>
</dbReference>
<proteinExistence type="predicted"/>
<evidence type="ECO:0000259" key="2">
    <source>
        <dbReference type="Pfam" id="PF03732"/>
    </source>
</evidence>
<dbReference type="InterPro" id="IPR005162">
    <property type="entry name" value="Retrotrans_gag_dom"/>
</dbReference>
<dbReference type="RefSeq" id="XP_015947185.1">
    <property type="nucleotide sequence ID" value="XM_016091699.1"/>
</dbReference>
<reference evidence="4" key="1">
    <citation type="submission" date="2025-08" db="UniProtKB">
        <authorList>
            <consortium name="RefSeq"/>
        </authorList>
    </citation>
    <scope>IDENTIFICATION</scope>
    <source>
        <tissue evidence="4">Whole plant</tissue>
    </source>
</reference>
<feature type="compositionally biased region" description="Acidic residues" evidence="1">
    <location>
        <begin position="344"/>
        <end position="355"/>
    </location>
</feature>
<name>A0A6P4BW77_ARADU</name>
<dbReference type="AlphaFoldDB" id="A0A6P4BW77"/>
<dbReference type="KEGG" id="adu:107472149"/>
<dbReference type="GeneID" id="107472149"/>
<dbReference type="InterPro" id="IPR021109">
    <property type="entry name" value="Peptidase_aspartic_dom_sf"/>
</dbReference>
<feature type="domain" description="Retrotransposon gag" evidence="2">
    <location>
        <begin position="83"/>
        <end position="175"/>
    </location>
</feature>
<dbReference type="CDD" id="cd00303">
    <property type="entry name" value="retropepsin_like"/>
    <property type="match status" value="1"/>
</dbReference>
<feature type="region of interest" description="Disordered" evidence="1">
    <location>
        <begin position="344"/>
        <end position="364"/>
    </location>
</feature>
<dbReference type="PANTHER" id="PTHR33223">
    <property type="entry name" value="CCHC-TYPE DOMAIN-CONTAINING PROTEIN"/>
    <property type="match status" value="1"/>
</dbReference>
<dbReference type="Proteomes" id="UP000515211">
    <property type="component" value="Unplaced"/>
</dbReference>
<accession>A0A6P4BW77</accession>
<organism evidence="3 4">
    <name type="scientific">Arachis duranensis</name>
    <name type="common">Wild peanut</name>
    <dbReference type="NCBI Taxonomy" id="130453"/>
    <lineage>
        <taxon>Eukaryota</taxon>
        <taxon>Viridiplantae</taxon>
        <taxon>Streptophyta</taxon>
        <taxon>Embryophyta</taxon>
        <taxon>Tracheophyta</taxon>
        <taxon>Spermatophyta</taxon>
        <taxon>Magnoliopsida</taxon>
        <taxon>eudicotyledons</taxon>
        <taxon>Gunneridae</taxon>
        <taxon>Pentapetalae</taxon>
        <taxon>rosids</taxon>
        <taxon>fabids</taxon>
        <taxon>Fabales</taxon>
        <taxon>Fabaceae</taxon>
        <taxon>Papilionoideae</taxon>
        <taxon>50 kb inversion clade</taxon>
        <taxon>dalbergioids sensu lato</taxon>
        <taxon>Dalbergieae</taxon>
        <taxon>Pterocarpus clade</taxon>
        <taxon>Arachis</taxon>
    </lineage>
</organism>
<protein>
    <submittedName>
        <fullName evidence="4">Uncharacterized protein LOC107472149</fullName>
    </submittedName>
</protein>
<sequence>MDAPRRVTIKEAGASDYVLQPLHVTHPNLNANFELKTALINLLPKFHGLPAQDPIRHLKDFHRICSTTRREGSDEVAIWLFAFPFSLEDKAKEWFYTLSSEVTSDWDLLRRGFLDKFLPPEKMDRLRKKMSCIVQGETEPLYEYWERFRKLLDACPNHMFDTQVLLGYICQGMREQDRTLLDTSSNGSLSKYKTAEEAWQLIIDLAKSNQHMRRRVNRPRTVNEVSTSSETTALTQSLSEMTSILRQLQLSQQQIQPYQQHAPPPQQYNQQLVPQKVCGICSCYSHYTDECPSLQEDNTLAATHNFYDRPNQGYYQGEKGAKDSNPITITQEEERIDIEEVVEEETPQVTVEDEAQPTKETPKTKRTLEEEIAQPLPFPTLAKKARKRIELDPKMVEMFKKVEVTIPLFDAIHQVPRYAKFLKDLCMNNDRILELETIPLGSSISALMGALPEKCDDPGPCMVTCTVNRVQFIDCMCDLGACVSIMPLSVYRVLKLPPLKRSTARFVLADKSIITVTGVVEDVLVNIKGLVFPIDFYVLEMPSSETERASSILLGRPFL</sequence>
<dbReference type="PANTHER" id="PTHR33223:SF3">
    <property type="match status" value="1"/>
</dbReference>
<evidence type="ECO:0000256" key="1">
    <source>
        <dbReference type="SAM" id="MobiDB-lite"/>
    </source>
</evidence>
<evidence type="ECO:0000313" key="3">
    <source>
        <dbReference type="Proteomes" id="UP000515211"/>
    </source>
</evidence>
<dbReference type="Gene3D" id="2.40.70.10">
    <property type="entry name" value="Acid Proteases"/>
    <property type="match status" value="1"/>
</dbReference>
<evidence type="ECO:0000313" key="4">
    <source>
        <dbReference type="RefSeq" id="XP_015947185.1"/>
    </source>
</evidence>